<evidence type="ECO:0000259" key="7">
    <source>
        <dbReference type="Pfam" id="PF06305"/>
    </source>
</evidence>
<dbReference type="Pfam" id="PF06305">
    <property type="entry name" value="LapA_dom"/>
    <property type="match status" value="1"/>
</dbReference>
<feature type="transmembrane region" description="Helical" evidence="6">
    <location>
        <begin position="44"/>
        <end position="68"/>
    </location>
</feature>
<proteinExistence type="predicted"/>
<reference evidence="8 9" key="1">
    <citation type="submission" date="2017-08" db="EMBL/GenBank/DDBJ databases">
        <title>Infants hospitalized years apart are colonized by the same room-sourced microbial strains.</title>
        <authorList>
            <person name="Brooks B."/>
            <person name="Olm M.R."/>
            <person name="Firek B.A."/>
            <person name="Baker R."/>
            <person name="Thomas B.C."/>
            <person name="Morowitz M.J."/>
            <person name="Banfield J.F."/>
        </authorList>
    </citation>
    <scope>NUCLEOTIDE SEQUENCE [LARGE SCALE GENOMIC DNA]</scope>
    <source>
        <strain evidence="8">S2_005_001_R2_27</strain>
    </source>
</reference>
<gene>
    <name evidence="8" type="ORF">DI549_03805</name>
</gene>
<organism evidence="8 9">
    <name type="scientific">Ancylobacter novellus</name>
    <name type="common">Thiobacillus novellus</name>
    <dbReference type="NCBI Taxonomy" id="921"/>
    <lineage>
        <taxon>Bacteria</taxon>
        <taxon>Pseudomonadati</taxon>
        <taxon>Pseudomonadota</taxon>
        <taxon>Alphaproteobacteria</taxon>
        <taxon>Hyphomicrobiales</taxon>
        <taxon>Xanthobacteraceae</taxon>
        <taxon>Ancylobacter</taxon>
    </lineage>
</organism>
<keyword evidence="4 6" id="KW-0472">Membrane</keyword>
<protein>
    <submittedName>
        <fullName evidence="8">DUF1049 domain-containing protein</fullName>
    </submittedName>
</protein>
<evidence type="ECO:0000256" key="6">
    <source>
        <dbReference type="SAM" id="Phobius"/>
    </source>
</evidence>
<evidence type="ECO:0000256" key="2">
    <source>
        <dbReference type="ARBA" id="ARBA00022692"/>
    </source>
</evidence>
<feature type="compositionally biased region" description="Basic and acidic residues" evidence="5">
    <location>
        <begin position="78"/>
        <end position="90"/>
    </location>
</feature>
<accession>A0A2W5R6Z9</accession>
<name>A0A2W5R6Z9_ANCNO</name>
<keyword evidence="2 6" id="KW-0812">Transmembrane</keyword>
<feature type="region of interest" description="Disordered" evidence="5">
    <location>
        <begin position="78"/>
        <end position="128"/>
    </location>
</feature>
<feature type="compositionally biased region" description="Low complexity" evidence="5">
    <location>
        <begin position="103"/>
        <end position="121"/>
    </location>
</feature>
<dbReference type="InterPro" id="IPR010445">
    <property type="entry name" value="LapA_dom"/>
</dbReference>
<feature type="transmembrane region" description="Helical" evidence="6">
    <location>
        <begin position="5"/>
        <end position="24"/>
    </location>
</feature>
<evidence type="ECO:0000256" key="3">
    <source>
        <dbReference type="ARBA" id="ARBA00022989"/>
    </source>
</evidence>
<comment type="caution">
    <text evidence="8">The sequence shown here is derived from an EMBL/GenBank/DDBJ whole genome shotgun (WGS) entry which is preliminary data.</text>
</comment>
<dbReference type="Proteomes" id="UP000248887">
    <property type="component" value="Unassembled WGS sequence"/>
</dbReference>
<evidence type="ECO:0000313" key="9">
    <source>
        <dbReference type="Proteomes" id="UP000248887"/>
    </source>
</evidence>
<dbReference type="AlphaFoldDB" id="A0A2W5R6Z9"/>
<sequence>MLRRILTILIVLPISVGLVMLAVANRQPVGLVVDPLGSGWSVELPLFLIVFAALIAGVVLGGASVWLGQGRWRRAARRNEREARRAKAQAEDLQASLAARTGTSPARPAPALASSPATPALVDRSRAA</sequence>
<dbReference type="EMBL" id="QFQD01000007">
    <property type="protein sequence ID" value="PZQ84792.1"/>
    <property type="molecule type" value="Genomic_DNA"/>
</dbReference>
<keyword evidence="1" id="KW-1003">Cell membrane</keyword>
<evidence type="ECO:0000256" key="5">
    <source>
        <dbReference type="SAM" id="MobiDB-lite"/>
    </source>
</evidence>
<evidence type="ECO:0000256" key="1">
    <source>
        <dbReference type="ARBA" id="ARBA00022475"/>
    </source>
</evidence>
<evidence type="ECO:0000256" key="4">
    <source>
        <dbReference type="ARBA" id="ARBA00023136"/>
    </source>
</evidence>
<keyword evidence="3 6" id="KW-1133">Transmembrane helix</keyword>
<evidence type="ECO:0000313" key="8">
    <source>
        <dbReference type="EMBL" id="PZQ84792.1"/>
    </source>
</evidence>
<dbReference type="GO" id="GO:0005886">
    <property type="term" value="C:plasma membrane"/>
    <property type="evidence" value="ECO:0007669"/>
    <property type="project" value="InterPro"/>
</dbReference>
<feature type="domain" description="Lipopolysaccharide assembly protein A" evidence="7">
    <location>
        <begin position="39"/>
        <end position="90"/>
    </location>
</feature>